<dbReference type="GeneID" id="79268412"/>
<evidence type="ECO:0000313" key="4">
    <source>
        <dbReference type="Proteomes" id="UP001596398"/>
    </source>
</evidence>
<name>A0ABD5ZSV5_9EURY</name>
<keyword evidence="4" id="KW-1185">Reference proteome</keyword>
<evidence type="ECO:0000313" key="2">
    <source>
        <dbReference type="EMBL" id="MFC7236587.1"/>
    </source>
</evidence>
<accession>A0ABD5ZSV5</accession>
<feature type="transmembrane region" description="Helical" evidence="1">
    <location>
        <begin position="452"/>
        <end position="474"/>
    </location>
</feature>
<gene>
    <name evidence="2" type="ORF">ACFQJ4_14900</name>
    <name evidence="3" type="ORF">ACFQJ4_15345</name>
</gene>
<dbReference type="AlphaFoldDB" id="A0ABD5ZSV5"/>
<keyword evidence="1" id="KW-1133">Transmembrane helix</keyword>
<reference evidence="3" key="1">
    <citation type="journal article" date="2014" name="Int. J. Syst. Evol. Microbiol.">
        <title>Complete genome sequence of Corynebacterium casei LMG S-19264T (=DSM 44701T), isolated from a smear-ripened cheese.</title>
        <authorList>
            <consortium name="US DOE Joint Genome Institute (JGI-PGF)"/>
            <person name="Walter F."/>
            <person name="Albersmeier A."/>
            <person name="Kalinowski J."/>
            <person name="Ruckert C."/>
        </authorList>
    </citation>
    <scope>NUCLEOTIDE SEQUENCE [LARGE SCALE GENOMIC DNA]</scope>
    <source>
        <strain evidence="3">CCM 7403</strain>
    </source>
</reference>
<dbReference type="EMBL" id="JBHTAP010000002">
    <property type="protein sequence ID" value="MFC7236587.1"/>
    <property type="molecule type" value="Genomic_DNA"/>
</dbReference>
<comment type="caution">
    <text evidence="3">The sequence shown here is derived from an EMBL/GenBank/DDBJ whole genome shotgun (WGS) entry which is preliminary data.</text>
</comment>
<organism evidence="3 4">
    <name type="scientific">Halosegnis marinus</name>
    <dbReference type="NCBI Taxonomy" id="3034023"/>
    <lineage>
        <taxon>Archaea</taxon>
        <taxon>Methanobacteriati</taxon>
        <taxon>Methanobacteriota</taxon>
        <taxon>Stenosarchaea group</taxon>
        <taxon>Halobacteria</taxon>
        <taxon>Halobacteriales</taxon>
        <taxon>Natronomonadaceae</taxon>
        <taxon>Halosegnis</taxon>
    </lineage>
</organism>
<evidence type="ECO:0000256" key="1">
    <source>
        <dbReference type="SAM" id="Phobius"/>
    </source>
</evidence>
<keyword evidence="1" id="KW-0472">Membrane</keyword>
<sequence length="485" mass="51659">MVALLAASGVAAAAVSFDNGTTPSPQINEGTHGSGLTLATYDIGDDPTRYEANDGSTANLSAVIPTDDEHPNRFTFSPVAINASDYRVFPTSDANVSAVDATVWSVAGANASLGMVADSETAPNVQAVRFQTDGSMAADDEVIFATDTPSITSDEAKRVAQVAFRINTLDAGTTAQIRFVDADGDYKATTIDDSLNASSHDVAASETGPAVWQEPLGNLTTQTVSGSDGTFDDLERIEVSVMHGDLDLEIAGLNVERMSEWQFGEQKVQTADEEWVTETITEPRGMVMVTDMDTLGPTFEDATIHNLEFAVEYRAELQPDDNRLVNISEAENNPSYAYEGDVYVQFTVPDQYDLTHSQLRLNDTQTLGPGRYQAVAVAMGTGDTAFGNISADAWTDKTGLYTGEGDTHTLSDSLQPGQTITVHYQLQLTEQDYEAMQASAQTQGGGGFFGNLWGKLLGVGGGIVGIVTGIGLLWGNEKRKSRAEA</sequence>
<dbReference type="RefSeq" id="WP_276236266.1">
    <property type="nucleotide sequence ID" value="NZ_CP119803.1"/>
</dbReference>
<protein>
    <submittedName>
        <fullName evidence="3">Uncharacterized protein</fullName>
    </submittedName>
</protein>
<dbReference type="EMBL" id="JBHTAP010000002">
    <property type="protein sequence ID" value="MFC7236674.1"/>
    <property type="molecule type" value="Genomic_DNA"/>
</dbReference>
<reference evidence="3" key="3">
    <citation type="submission" date="2024-09" db="EMBL/GenBank/DDBJ databases">
        <authorList>
            <person name="Sun Q."/>
        </authorList>
    </citation>
    <scope>NUCLEOTIDE SEQUENCE</scope>
    <source>
        <strain evidence="3">CCM 7403</strain>
    </source>
</reference>
<keyword evidence="1" id="KW-0812">Transmembrane</keyword>
<dbReference type="Proteomes" id="UP001596398">
    <property type="component" value="Unassembled WGS sequence"/>
</dbReference>
<reference evidence="4" key="2">
    <citation type="journal article" date="2019" name="Int. J. Syst. Evol. Microbiol.">
        <title>The Global Catalogue of Microorganisms (GCM) 10K type strain sequencing project: providing services to taxonomists for standard genome sequencing and annotation.</title>
        <authorList>
            <consortium name="The Broad Institute Genomics Platform"/>
            <consortium name="The Broad Institute Genome Sequencing Center for Infectious Disease"/>
            <person name="Wu L."/>
            <person name="Ma J."/>
        </authorList>
    </citation>
    <scope>NUCLEOTIDE SEQUENCE [LARGE SCALE GENOMIC DNA]</scope>
    <source>
        <strain evidence="4">DT85</strain>
    </source>
</reference>
<proteinExistence type="predicted"/>
<evidence type="ECO:0000313" key="3">
    <source>
        <dbReference type="EMBL" id="MFC7236674.1"/>
    </source>
</evidence>